<evidence type="ECO:0000259" key="2">
    <source>
        <dbReference type="Pfam" id="PF05678"/>
    </source>
</evidence>
<dbReference type="Proteomes" id="UP000775213">
    <property type="component" value="Unassembled WGS sequence"/>
</dbReference>
<protein>
    <recommendedName>
        <fullName evidence="2">VQ domain-containing protein</fullName>
    </recommendedName>
</protein>
<dbReference type="PANTHER" id="PTHR33179">
    <property type="entry name" value="VQ MOTIF-CONTAINING PROTEIN"/>
    <property type="match status" value="1"/>
</dbReference>
<organism evidence="3 4">
    <name type="scientific">Dendrobium chrysotoxum</name>
    <name type="common">Orchid</name>
    <dbReference type="NCBI Taxonomy" id="161865"/>
    <lineage>
        <taxon>Eukaryota</taxon>
        <taxon>Viridiplantae</taxon>
        <taxon>Streptophyta</taxon>
        <taxon>Embryophyta</taxon>
        <taxon>Tracheophyta</taxon>
        <taxon>Spermatophyta</taxon>
        <taxon>Magnoliopsida</taxon>
        <taxon>Liliopsida</taxon>
        <taxon>Asparagales</taxon>
        <taxon>Orchidaceae</taxon>
        <taxon>Epidendroideae</taxon>
        <taxon>Malaxideae</taxon>
        <taxon>Dendrobiinae</taxon>
        <taxon>Dendrobium</taxon>
    </lineage>
</organism>
<feature type="domain" description="VQ" evidence="2">
    <location>
        <begin position="71"/>
        <end position="98"/>
    </location>
</feature>
<evidence type="ECO:0000313" key="4">
    <source>
        <dbReference type="Proteomes" id="UP000775213"/>
    </source>
</evidence>
<dbReference type="InterPro" id="IPR008889">
    <property type="entry name" value="VQ"/>
</dbReference>
<dbReference type="PANTHER" id="PTHR33179:SF4">
    <property type="entry name" value="VQ MOTIF-CONTAINING PROTEIN"/>
    <property type="match status" value="1"/>
</dbReference>
<gene>
    <name evidence="3" type="ORF">IEQ34_019634</name>
</gene>
<feature type="region of interest" description="Disordered" evidence="1">
    <location>
        <begin position="95"/>
        <end position="116"/>
    </location>
</feature>
<sequence length="207" mass="22364">MDQYSSNTSSIPSSSPSPHLPLFLESLPFLSPSSLLPFDPSHPLLPPPPPPPPPSPAPTRTSKKRSRASRRAPTTVLTTDTSNFRAMVQEFTGIPSPPFSSSSSSSSSSSLLSLPTRSHHHFPPPFLIRPFSHKHQTTTTPNSLPIPPLSSTSNTFLQSLINTQPVFAAKPPHPSPPAFSMAGREELQQSHQGATLLDSWICSSDYK</sequence>
<feature type="compositionally biased region" description="Basic residues" evidence="1">
    <location>
        <begin position="61"/>
        <end position="70"/>
    </location>
</feature>
<accession>A0AAV7G884</accession>
<reference evidence="3 4" key="1">
    <citation type="journal article" date="2021" name="Hortic Res">
        <title>Chromosome-scale assembly of the Dendrobium chrysotoxum genome enhances the understanding of orchid evolution.</title>
        <authorList>
            <person name="Zhang Y."/>
            <person name="Zhang G.Q."/>
            <person name="Zhang D."/>
            <person name="Liu X.D."/>
            <person name="Xu X.Y."/>
            <person name="Sun W.H."/>
            <person name="Yu X."/>
            <person name="Zhu X."/>
            <person name="Wang Z.W."/>
            <person name="Zhao X."/>
            <person name="Zhong W.Y."/>
            <person name="Chen H."/>
            <person name="Yin W.L."/>
            <person name="Huang T."/>
            <person name="Niu S.C."/>
            <person name="Liu Z.J."/>
        </authorList>
    </citation>
    <scope>NUCLEOTIDE SEQUENCE [LARGE SCALE GENOMIC DNA]</scope>
    <source>
        <strain evidence="3">Lindl</strain>
    </source>
</reference>
<proteinExistence type="predicted"/>
<evidence type="ECO:0000313" key="3">
    <source>
        <dbReference type="EMBL" id="KAH0452335.1"/>
    </source>
</evidence>
<keyword evidence="4" id="KW-1185">Reference proteome</keyword>
<feature type="region of interest" description="Disordered" evidence="1">
    <location>
        <begin position="38"/>
        <end position="83"/>
    </location>
</feature>
<feature type="compositionally biased region" description="Low complexity" evidence="1">
    <location>
        <begin position="99"/>
        <end position="115"/>
    </location>
</feature>
<feature type="compositionally biased region" description="Pro residues" evidence="1">
    <location>
        <begin position="43"/>
        <end position="57"/>
    </location>
</feature>
<dbReference type="Pfam" id="PF05678">
    <property type="entry name" value="VQ"/>
    <property type="match status" value="1"/>
</dbReference>
<dbReference type="AlphaFoldDB" id="A0AAV7G884"/>
<name>A0AAV7G884_DENCH</name>
<dbReference type="EMBL" id="JAGFBR010000017">
    <property type="protein sequence ID" value="KAH0452335.1"/>
    <property type="molecule type" value="Genomic_DNA"/>
</dbReference>
<dbReference type="InterPro" id="IPR039609">
    <property type="entry name" value="VQ_15/22"/>
</dbReference>
<evidence type="ECO:0000256" key="1">
    <source>
        <dbReference type="SAM" id="MobiDB-lite"/>
    </source>
</evidence>
<comment type="caution">
    <text evidence="3">The sequence shown here is derived from an EMBL/GenBank/DDBJ whole genome shotgun (WGS) entry which is preliminary data.</text>
</comment>